<dbReference type="PANTHER" id="PTHR12689">
    <property type="entry name" value="A1 CISTRON SPLICING FACTOR AAR2-RELATED"/>
    <property type="match status" value="1"/>
</dbReference>
<dbReference type="GO" id="GO:0000244">
    <property type="term" value="P:spliceosomal tri-snRNP complex assembly"/>
    <property type="evidence" value="ECO:0007669"/>
    <property type="project" value="TreeGrafter"/>
</dbReference>
<dbReference type="PANTHER" id="PTHR12689:SF4">
    <property type="entry name" value="PROTEIN AAR2 HOMOLOG"/>
    <property type="match status" value="1"/>
</dbReference>
<dbReference type="AlphaFoldDB" id="A0A2K3LIG2"/>
<reference evidence="3 4" key="2">
    <citation type="journal article" date="2017" name="Front. Plant Sci.">
        <title>Gene Classification and Mining of Molecular Markers Useful in Red Clover (Trifolium pratense) Breeding.</title>
        <authorList>
            <person name="Istvanek J."/>
            <person name="Dluhosova J."/>
            <person name="Dluhos P."/>
            <person name="Patkova L."/>
            <person name="Nedelnik J."/>
            <person name="Repkova J."/>
        </authorList>
    </citation>
    <scope>NUCLEOTIDE SEQUENCE [LARGE SCALE GENOMIC DNA]</scope>
    <source>
        <strain evidence="4">cv. Tatra</strain>
        <tissue evidence="3">Young leaves</tissue>
    </source>
</reference>
<dbReference type="InterPro" id="IPR038514">
    <property type="entry name" value="AAR2_C_sf"/>
</dbReference>
<dbReference type="InterPro" id="IPR033648">
    <property type="entry name" value="AAR2_C"/>
</dbReference>
<evidence type="ECO:0000259" key="2">
    <source>
        <dbReference type="Pfam" id="PF05282"/>
    </source>
</evidence>
<feature type="domain" description="AAR2 C-terminal" evidence="2">
    <location>
        <begin position="1"/>
        <end position="57"/>
    </location>
</feature>
<evidence type="ECO:0000313" key="4">
    <source>
        <dbReference type="Proteomes" id="UP000236291"/>
    </source>
</evidence>
<dbReference type="Gene3D" id="1.25.40.550">
    <property type="entry name" value="Aar2, C-terminal domain-like"/>
    <property type="match status" value="1"/>
</dbReference>
<protein>
    <submittedName>
        <fullName evidence="3">AAR2 protein family</fullName>
    </submittedName>
</protein>
<dbReference type="STRING" id="57577.A0A2K3LIG2"/>
<organism evidence="3 4">
    <name type="scientific">Trifolium pratense</name>
    <name type="common">Red clover</name>
    <dbReference type="NCBI Taxonomy" id="57577"/>
    <lineage>
        <taxon>Eukaryota</taxon>
        <taxon>Viridiplantae</taxon>
        <taxon>Streptophyta</taxon>
        <taxon>Embryophyta</taxon>
        <taxon>Tracheophyta</taxon>
        <taxon>Spermatophyta</taxon>
        <taxon>Magnoliopsida</taxon>
        <taxon>eudicotyledons</taxon>
        <taxon>Gunneridae</taxon>
        <taxon>Pentapetalae</taxon>
        <taxon>rosids</taxon>
        <taxon>fabids</taxon>
        <taxon>Fabales</taxon>
        <taxon>Fabaceae</taxon>
        <taxon>Papilionoideae</taxon>
        <taxon>50 kb inversion clade</taxon>
        <taxon>NPAAA clade</taxon>
        <taxon>Hologalegina</taxon>
        <taxon>IRL clade</taxon>
        <taxon>Trifolieae</taxon>
        <taxon>Trifolium</taxon>
    </lineage>
</organism>
<name>A0A2K3LIG2_TRIPR</name>
<dbReference type="Proteomes" id="UP000236291">
    <property type="component" value="Unassembled WGS sequence"/>
</dbReference>
<accession>A0A2K3LIG2</accession>
<comment type="caution">
    <text evidence="3">The sequence shown here is derived from an EMBL/GenBank/DDBJ whole genome shotgun (WGS) entry which is preliminary data.</text>
</comment>
<gene>
    <name evidence="3" type="ORF">L195_g034289</name>
</gene>
<feature type="non-terminal residue" evidence="3">
    <location>
        <position position="1"/>
    </location>
</feature>
<dbReference type="CDD" id="cd13778">
    <property type="entry name" value="Aar2_C"/>
    <property type="match status" value="1"/>
</dbReference>
<keyword evidence="1" id="KW-1133">Transmembrane helix</keyword>
<keyword evidence="1" id="KW-0812">Transmembrane</keyword>
<keyword evidence="1" id="KW-0472">Membrane</keyword>
<dbReference type="InterPro" id="IPR007946">
    <property type="entry name" value="AAR2"/>
</dbReference>
<dbReference type="EMBL" id="ASHM01033886">
    <property type="protein sequence ID" value="PNX78312.1"/>
    <property type="molecule type" value="Genomic_DNA"/>
</dbReference>
<feature type="transmembrane region" description="Helical" evidence="1">
    <location>
        <begin position="48"/>
        <end position="71"/>
    </location>
</feature>
<reference evidence="3 4" key="1">
    <citation type="journal article" date="2014" name="Am. J. Bot.">
        <title>Genome assembly and annotation for red clover (Trifolium pratense; Fabaceae).</title>
        <authorList>
            <person name="Istvanek J."/>
            <person name="Jaros M."/>
            <person name="Krenek A."/>
            <person name="Repkova J."/>
        </authorList>
    </citation>
    <scope>NUCLEOTIDE SEQUENCE [LARGE SCALE GENOMIC DNA]</scope>
    <source>
        <strain evidence="4">cv. Tatra</strain>
        <tissue evidence="3">Young leaves</tissue>
    </source>
</reference>
<sequence>TQLLETLLAKDYGGSEELLLGELQFAFIAFLMGQSLEAFLQWKSLVSLLFGCTEASLVLSMHLAFVLLLVFKDGQ</sequence>
<evidence type="ECO:0000256" key="1">
    <source>
        <dbReference type="SAM" id="Phobius"/>
    </source>
</evidence>
<proteinExistence type="predicted"/>
<evidence type="ECO:0000313" key="3">
    <source>
        <dbReference type="EMBL" id="PNX78312.1"/>
    </source>
</evidence>
<dbReference type="Pfam" id="PF05282">
    <property type="entry name" value="AAR2"/>
    <property type="match status" value="1"/>
</dbReference>